<feature type="compositionally biased region" description="Basic and acidic residues" evidence="1">
    <location>
        <begin position="16"/>
        <end position="26"/>
    </location>
</feature>
<dbReference type="AlphaFoldDB" id="A0A8X6Y8V6"/>
<dbReference type="Pfam" id="PF03564">
    <property type="entry name" value="DUF1759"/>
    <property type="match status" value="1"/>
</dbReference>
<keyword evidence="3" id="KW-1185">Reference proteome</keyword>
<comment type="caution">
    <text evidence="2">The sequence shown here is derived from an EMBL/GenBank/DDBJ whole genome shotgun (WGS) entry which is preliminary data.</text>
</comment>
<sequence length="118" mass="13375">MRFLSTAQNTGSTVNSERRSETDNTENKGTVIVKSSEGIVMSLPHLEIETFYGEFCKWLDFHNHFETTIHGNGDLRKTEKFAYLISFLGGNALSSISGFPISDQNYNFSIEILLWKNC</sequence>
<evidence type="ECO:0000256" key="1">
    <source>
        <dbReference type="SAM" id="MobiDB-lite"/>
    </source>
</evidence>
<name>A0A8X6Y8V6_9ARAC</name>
<proteinExistence type="predicted"/>
<gene>
    <name evidence="2" type="primary">AVEN_125386_1</name>
    <name evidence="2" type="ORF">TNIN_127091</name>
</gene>
<accession>A0A8X6Y8V6</accession>
<dbReference type="Proteomes" id="UP000886998">
    <property type="component" value="Unassembled WGS sequence"/>
</dbReference>
<reference evidence="2" key="1">
    <citation type="submission" date="2020-08" db="EMBL/GenBank/DDBJ databases">
        <title>Multicomponent nature underlies the extraordinary mechanical properties of spider dragline silk.</title>
        <authorList>
            <person name="Kono N."/>
            <person name="Nakamura H."/>
            <person name="Mori M."/>
            <person name="Yoshida Y."/>
            <person name="Ohtoshi R."/>
            <person name="Malay A.D."/>
            <person name="Moran D.A.P."/>
            <person name="Tomita M."/>
            <person name="Numata K."/>
            <person name="Arakawa K."/>
        </authorList>
    </citation>
    <scope>NUCLEOTIDE SEQUENCE</scope>
</reference>
<dbReference type="OrthoDB" id="6436367at2759"/>
<feature type="region of interest" description="Disordered" evidence="1">
    <location>
        <begin position="1"/>
        <end position="28"/>
    </location>
</feature>
<feature type="compositionally biased region" description="Polar residues" evidence="1">
    <location>
        <begin position="1"/>
        <end position="15"/>
    </location>
</feature>
<dbReference type="EMBL" id="BMAV01015999">
    <property type="protein sequence ID" value="GFY66362.1"/>
    <property type="molecule type" value="Genomic_DNA"/>
</dbReference>
<evidence type="ECO:0000313" key="3">
    <source>
        <dbReference type="Proteomes" id="UP000886998"/>
    </source>
</evidence>
<organism evidence="2 3">
    <name type="scientific">Trichonephila inaurata madagascariensis</name>
    <dbReference type="NCBI Taxonomy" id="2747483"/>
    <lineage>
        <taxon>Eukaryota</taxon>
        <taxon>Metazoa</taxon>
        <taxon>Ecdysozoa</taxon>
        <taxon>Arthropoda</taxon>
        <taxon>Chelicerata</taxon>
        <taxon>Arachnida</taxon>
        <taxon>Araneae</taxon>
        <taxon>Araneomorphae</taxon>
        <taxon>Entelegynae</taxon>
        <taxon>Araneoidea</taxon>
        <taxon>Nephilidae</taxon>
        <taxon>Trichonephila</taxon>
        <taxon>Trichonephila inaurata</taxon>
    </lineage>
</organism>
<evidence type="ECO:0000313" key="2">
    <source>
        <dbReference type="EMBL" id="GFY66362.1"/>
    </source>
</evidence>
<dbReference type="InterPro" id="IPR005312">
    <property type="entry name" value="DUF1759"/>
</dbReference>
<protein>
    <submittedName>
        <fullName evidence="2">Integrase catalytic domain-containing protein</fullName>
    </submittedName>
</protein>